<reference evidence="5 6" key="1">
    <citation type="journal article" date="2017" name="Nat. Commun.">
        <title>Genome assembly with in vitro proximity ligation data and whole-genome triplication in lettuce.</title>
        <authorList>
            <person name="Reyes-Chin-Wo S."/>
            <person name="Wang Z."/>
            <person name="Yang X."/>
            <person name="Kozik A."/>
            <person name="Arikit S."/>
            <person name="Song C."/>
            <person name="Xia L."/>
            <person name="Froenicke L."/>
            <person name="Lavelle D.O."/>
            <person name="Truco M.J."/>
            <person name="Xia R."/>
            <person name="Zhu S."/>
            <person name="Xu C."/>
            <person name="Xu H."/>
            <person name="Xu X."/>
            <person name="Cox K."/>
            <person name="Korf I."/>
            <person name="Meyers B.C."/>
            <person name="Michelmore R.W."/>
        </authorList>
    </citation>
    <scope>NUCLEOTIDE SEQUENCE [LARGE SCALE GENOMIC DNA]</scope>
    <source>
        <strain evidence="6">cv. Salinas</strain>
        <tissue evidence="5">Seedlings</tissue>
    </source>
</reference>
<evidence type="ECO:0000256" key="1">
    <source>
        <dbReference type="ARBA" id="ARBA00033696"/>
    </source>
</evidence>
<dbReference type="InterPro" id="IPR040557">
    <property type="entry name" value="VIP1_N"/>
</dbReference>
<dbReference type="EMBL" id="NBSK02000005">
    <property type="protein sequence ID" value="KAJ0203636.1"/>
    <property type="molecule type" value="Genomic_DNA"/>
</dbReference>
<dbReference type="GO" id="GO:0000829">
    <property type="term" value="F:diphosphoinositol pentakisphosphate kinase activity"/>
    <property type="evidence" value="ECO:0007669"/>
    <property type="project" value="InterPro"/>
</dbReference>
<feature type="domain" description="ATPase dynein-related AAA" evidence="3">
    <location>
        <begin position="2"/>
        <end position="63"/>
    </location>
</feature>
<comment type="catalytic activity">
    <reaction evidence="2">
        <text>1D-myo-inositol hexakisphosphate + ATP = 1-diphospho-1D-myo-inositol 2,3,4,5,6-pentakisphosphate + ADP</text>
        <dbReference type="Rhea" id="RHEA:37459"/>
        <dbReference type="ChEBI" id="CHEBI:30616"/>
        <dbReference type="ChEBI" id="CHEBI:58130"/>
        <dbReference type="ChEBI" id="CHEBI:74946"/>
        <dbReference type="ChEBI" id="CHEBI:456216"/>
        <dbReference type="EC" id="2.7.4.24"/>
    </reaction>
    <physiologicalReaction direction="left-to-right" evidence="2">
        <dbReference type="Rhea" id="RHEA:37460"/>
    </physiologicalReaction>
</comment>
<organism evidence="5 6">
    <name type="scientific">Lactuca sativa</name>
    <name type="common">Garden lettuce</name>
    <dbReference type="NCBI Taxonomy" id="4236"/>
    <lineage>
        <taxon>Eukaryota</taxon>
        <taxon>Viridiplantae</taxon>
        <taxon>Streptophyta</taxon>
        <taxon>Embryophyta</taxon>
        <taxon>Tracheophyta</taxon>
        <taxon>Spermatophyta</taxon>
        <taxon>Magnoliopsida</taxon>
        <taxon>eudicotyledons</taxon>
        <taxon>Gunneridae</taxon>
        <taxon>Pentapetalae</taxon>
        <taxon>asterids</taxon>
        <taxon>campanulids</taxon>
        <taxon>Asterales</taxon>
        <taxon>Asteraceae</taxon>
        <taxon>Cichorioideae</taxon>
        <taxon>Cichorieae</taxon>
        <taxon>Lactucinae</taxon>
        <taxon>Lactuca</taxon>
    </lineage>
</organism>
<dbReference type="Pfam" id="PF18086">
    <property type="entry name" value="PPIP5K2_N"/>
    <property type="match status" value="1"/>
</dbReference>
<comment type="catalytic activity">
    <reaction evidence="1">
        <text>5-diphospho-1D-myo-inositol 1,2,3,4,6-pentakisphosphate + ATP + H(+) = 1,5-bis(diphospho)-1D-myo-inositol 2,3,4,6-tetrakisphosphate + ADP</text>
        <dbReference type="Rhea" id="RHEA:10276"/>
        <dbReference type="ChEBI" id="CHEBI:15378"/>
        <dbReference type="ChEBI" id="CHEBI:30616"/>
        <dbReference type="ChEBI" id="CHEBI:58628"/>
        <dbReference type="ChEBI" id="CHEBI:77983"/>
        <dbReference type="ChEBI" id="CHEBI:456216"/>
        <dbReference type="EC" id="2.7.4.24"/>
    </reaction>
    <physiologicalReaction direction="left-to-right" evidence="1">
        <dbReference type="Rhea" id="RHEA:10277"/>
    </physiologicalReaction>
</comment>
<dbReference type="Gene3D" id="3.40.50.11950">
    <property type="match status" value="1"/>
</dbReference>
<accession>A0A9R1VFB2</accession>
<dbReference type="InterPro" id="IPR036156">
    <property type="entry name" value="Beta-gal/glucu_dom_sf"/>
</dbReference>
<dbReference type="GO" id="GO:0005524">
    <property type="term" value="F:ATP binding"/>
    <property type="evidence" value="ECO:0007669"/>
    <property type="project" value="InterPro"/>
</dbReference>
<sequence length="303" mass="32756">MVIVYGSAGAGKTALISRLAQGHGSQVLSIHMDEQIDRKTLIGSYVYAEQPGEFRWQPGSLTQVSKLQEGTSKDHQALACPSVVYDTFVKKQKSNQEHFIFFISLGTGIAAASEVKEISAFDSLIIGISSPSSSQKSSISSSCCICSGSGVVGTSIIGSGDKGTSTIGLDVDGASIIVPGVDDSSTTRWPICDCLIAFHSSGYPLKKVEAYVALRKPFLVNELGPQHLLHDRRKVYKRSSIAINQLKFRSPMVIKITNTNFFQTTEDLEFNWVIEGDGCKLDSGTLSLLTLEFNWVIEGDFGS</sequence>
<proteinExistence type="predicted"/>
<feature type="domain" description="VIP1 N-terminal" evidence="4">
    <location>
        <begin position="184"/>
        <end position="231"/>
    </location>
</feature>
<dbReference type="PANTHER" id="PTHR12750">
    <property type="entry name" value="DIPHOSPHOINOSITOL PENTAKISPHOSPHATE KINASE"/>
    <property type="match status" value="1"/>
</dbReference>
<dbReference type="InterPro" id="IPR027417">
    <property type="entry name" value="P-loop_NTPase"/>
</dbReference>
<dbReference type="AlphaFoldDB" id="A0A9R1VFB2"/>
<dbReference type="Pfam" id="PF07728">
    <property type="entry name" value="AAA_5"/>
    <property type="match status" value="1"/>
</dbReference>
<keyword evidence="6" id="KW-1185">Reference proteome</keyword>
<dbReference type="Gene3D" id="3.40.50.300">
    <property type="entry name" value="P-loop containing nucleotide triphosphate hydrolases"/>
    <property type="match status" value="1"/>
</dbReference>
<gene>
    <name evidence="5" type="ORF">LSAT_V11C500264470</name>
</gene>
<dbReference type="GO" id="GO:0016887">
    <property type="term" value="F:ATP hydrolysis activity"/>
    <property type="evidence" value="ECO:0007669"/>
    <property type="project" value="InterPro"/>
</dbReference>
<protein>
    <submittedName>
        <fullName evidence="5">Uncharacterized protein</fullName>
    </submittedName>
</protein>
<evidence type="ECO:0000313" key="6">
    <source>
        <dbReference type="Proteomes" id="UP000235145"/>
    </source>
</evidence>
<evidence type="ECO:0000259" key="3">
    <source>
        <dbReference type="Pfam" id="PF07728"/>
    </source>
</evidence>
<evidence type="ECO:0000256" key="2">
    <source>
        <dbReference type="ARBA" id="ARBA00034629"/>
    </source>
</evidence>
<name>A0A9R1VFB2_LACSA</name>
<evidence type="ECO:0000313" key="5">
    <source>
        <dbReference type="EMBL" id="KAJ0203636.1"/>
    </source>
</evidence>
<dbReference type="PANTHER" id="PTHR12750:SF9">
    <property type="entry name" value="INOSITOL HEXAKISPHOSPHATE AND DIPHOSPHOINOSITOL-PENTAKISPHOSPHATE KINASE"/>
    <property type="match status" value="1"/>
</dbReference>
<dbReference type="Proteomes" id="UP000235145">
    <property type="component" value="Unassembled WGS sequence"/>
</dbReference>
<comment type="caution">
    <text evidence="5">The sequence shown here is derived from an EMBL/GenBank/DDBJ whole genome shotgun (WGS) entry which is preliminary data.</text>
</comment>
<dbReference type="SUPFAM" id="SSF52540">
    <property type="entry name" value="P-loop containing nucleoside triphosphate hydrolases"/>
    <property type="match status" value="1"/>
</dbReference>
<dbReference type="InterPro" id="IPR011704">
    <property type="entry name" value="ATPase_dyneun-rel_AAA"/>
</dbReference>
<evidence type="ECO:0000259" key="4">
    <source>
        <dbReference type="Pfam" id="PF18086"/>
    </source>
</evidence>
<dbReference type="SUPFAM" id="SSF49303">
    <property type="entry name" value="beta-Galactosidase/glucuronidase domain"/>
    <property type="match status" value="1"/>
</dbReference>
<dbReference type="InterPro" id="IPR037446">
    <property type="entry name" value="His_Pase_VIP1"/>
</dbReference>